<keyword evidence="3" id="KW-1185">Reference proteome</keyword>
<geneLocation type="plasmid" evidence="2 3">
    <name>pLPU83c</name>
</geneLocation>
<keyword evidence="2" id="KW-0614">Plasmid</keyword>
<evidence type="ECO:0000256" key="1">
    <source>
        <dbReference type="SAM" id="MobiDB-lite"/>
    </source>
</evidence>
<accession>W6S2I7</accession>
<reference evidence="2" key="1">
    <citation type="submission" date="2013-11" db="EMBL/GenBank/DDBJ databases">
        <title>Draft genome sequence of the broad-host-range Rhizobium sp. LPU83 strain, a member of the low-genetic diversity Oregon-like Rhizobium sp. group.</title>
        <authorList>
            <person name="Wibberg D."/>
            <person name="Puehler A."/>
            <person name="Schlueter A."/>
        </authorList>
    </citation>
    <scope>NUCLEOTIDE SEQUENCE [LARGE SCALE GENOMIC DNA]</scope>
    <source>
        <strain evidence="2">LPU83</strain>
        <plasmid evidence="2">pLPU83c</plasmid>
    </source>
</reference>
<gene>
    <name evidence="2" type="ORF">LPU83_pLPU83c_0059</name>
</gene>
<protein>
    <submittedName>
        <fullName evidence="2">Uncharacterized protein</fullName>
    </submittedName>
</protein>
<dbReference type="KEGG" id="rhl:LPU83_pLPU83c_0059"/>
<dbReference type="EMBL" id="HG916854">
    <property type="protein sequence ID" value="CDM60621.1"/>
    <property type="molecule type" value="Genomic_DNA"/>
</dbReference>
<evidence type="ECO:0000313" key="3">
    <source>
        <dbReference type="Proteomes" id="UP000019443"/>
    </source>
</evidence>
<feature type="region of interest" description="Disordered" evidence="1">
    <location>
        <begin position="28"/>
        <end position="56"/>
    </location>
</feature>
<dbReference type="HOGENOM" id="CLU_3011251_0_0_5"/>
<proteinExistence type="predicted"/>
<name>W6S2I7_9HYPH</name>
<dbReference type="Proteomes" id="UP000019443">
    <property type="component" value="Plasmid pLPU83c"/>
</dbReference>
<sequence length="56" mass="5939">MGITLPIPALRTASPTNAPMFFDEASGRDLKRQCSTSHADLGPDPRVPMTLNTLAG</sequence>
<evidence type="ECO:0000313" key="2">
    <source>
        <dbReference type="EMBL" id="CDM60621.1"/>
    </source>
</evidence>
<organism evidence="2 3">
    <name type="scientific">Rhizobium favelukesii</name>
    <dbReference type="NCBI Taxonomy" id="348824"/>
    <lineage>
        <taxon>Bacteria</taxon>
        <taxon>Pseudomonadati</taxon>
        <taxon>Pseudomonadota</taxon>
        <taxon>Alphaproteobacteria</taxon>
        <taxon>Hyphomicrobiales</taxon>
        <taxon>Rhizobiaceae</taxon>
        <taxon>Rhizobium/Agrobacterium group</taxon>
        <taxon>Rhizobium</taxon>
    </lineage>
</organism>
<dbReference type="AlphaFoldDB" id="W6S2I7"/>